<dbReference type="InterPro" id="IPR021215">
    <property type="entry name" value="DUF2752"/>
</dbReference>
<evidence type="ECO:0000313" key="3">
    <source>
        <dbReference type="Proteomes" id="UP001214530"/>
    </source>
</evidence>
<keyword evidence="1" id="KW-0472">Membrane</keyword>
<protein>
    <submittedName>
        <fullName evidence="2">DUF2752 domain-containing protein</fullName>
    </submittedName>
</protein>
<proteinExistence type="predicted"/>
<gene>
    <name evidence="2" type="ORF">P0Y49_21440</name>
</gene>
<evidence type="ECO:0000313" key="2">
    <source>
        <dbReference type="EMBL" id="WEK19343.1"/>
    </source>
</evidence>
<accession>A0AAJ5W6B7</accession>
<dbReference type="Proteomes" id="UP001214530">
    <property type="component" value="Chromosome"/>
</dbReference>
<keyword evidence="1" id="KW-1133">Transmembrane helix</keyword>
<evidence type="ECO:0000256" key="1">
    <source>
        <dbReference type="SAM" id="Phobius"/>
    </source>
</evidence>
<dbReference type="Pfam" id="PF10825">
    <property type="entry name" value="DUF2752"/>
    <property type="match status" value="1"/>
</dbReference>
<sequence>MKIIKGLPFELIFWITALLLLGTADVHDHSGAHFTLCPLANMGLTWCPGCGIGRSIAHLLQGNFGESFKQHWFGLPALLILCSRIVTLIKLNLKSSRILNLKNKEEGYV</sequence>
<keyword evidence="1" id="KW-0812">Transmembrane</keyword>
<name>A0AAJ5W6B7_9SPHI</name>
<dbReference type="AlphaFoldDB" id="A0AAJ5W6B7"/>
<organism evidence="2 3">
    <name type="scientific">Candidatus Pedobacter colombiensis</name>
    <dbReference type="NCBI Taxonomy" id="3121371"/>
    <lineage>
        <taxon>Bacteria</taxon>
        <taxon>Pseudomonadati</taxon>
        <taxon>Bacteroidota</taxon>
        <taxon>Sphingobacteriia</taxon>
        <taxon>Sphingobacteriales</taxon>
        <taxon>Sphingobacteriaceae</taxon>
        <taxon>Pedobacter</taxon>
    </lineage>
</organism>
<dbReference type="EMBL" id="CP119313">
    <property type="protein sequence ID" value="WEK19343.1"/>
    <property type="molecule type" value="Genomic_DNA"/>
</dbReference>
<reference evidence="2" key="1">
    <citation type="submission" date="2023-03" db="EMBL/GenBank/DDBJ databases">
        <title>Andean soil-derived lignocellulolytic bacterial consortium as a source of novel taxa and putative plastic-active enzymes.</title>
        <authorList>
            <person name="Diaz-Garcia L."/>
            <person name="Chuvochina M."/>
            <person name="Feuerriegel G."/>
            <person name="Bunk B."/>
            <person name="Sproer C."/>
            <person name="Streit W.R."/>
            <person name="Rodriguez L.M."/>
            <person name="Overmann J."/>
            <person name="Jimenez D.J."/>
        </authorList>
    </citation>
    <scope>NUCLEOTIDE SEQUENCE</scope>
    <source>
        <strain evidence="2">MAG 3858</strain>
    </source>
</reference>
<feature type="transmembrane region" description="Helical" evidence="1">
    <location>
        <begin position="72"/>
        <end position="93"/>
    </location>
</feature>